<dbReference type="GO" id="GO:0015562">
    <property type="term" value="F:efflux transmembrane transporter activity"/>
    <property type="evidence" value="ECO:0007669"/>
    <property type="project" value="TreeGrafter"/>
</dbReference>
<comment type="similarity">
    <text evidence="1">Belongs to the membrane fusion protein (MFP) (TC 8.A.1) family.</text>
</comment>
<dbReference type="InterPro" id="IPR058647">
    <property type="entry name" value="BSH_CzcB-like"/>
</dbReference>
<evidence type="ECO:0000256" key="3">
    <source>
        <dbReference type="SAM" id="SignalP"/>
    </source>
</evidence>
<sequence>MSRKRTLFLTLLCLTGLSLAPTRVAAENGAPAPAKPVLTVRAVEPRQERWTSTIAASGWIAPWNEASISTEIGELRVEEILVDIGDRVKKGQVLARLSHDALEADLRRHEAVVASAEASLEKATTDASRARRLSENAKGTMSQKDIQDALIGEKVAKANLGAEQANLDSITLKLEQTTIRAIDDGVVSQKSATLGAVPAAGTELFRLIRQNRIEWQAEVTAKDLTQIVTGQRAQISDQGQALCYGSVRTTAPTADRTTGRATVYIDLPENCALTPGSFASGSIEIDTKAVTTVPSTAVTMEGGASYVYSLADNDTVERRPVTIGRRRDGHVEVVSGLDPHARLVVNGGGFLFDGAPVAVVAEEAQK</sequence>
<dbReference type="InterPro" id="IPR058637">
    <property type="entry name" value="YknX-like_C"/>
</dbReference>
<evidence type="ECO:0000256" key="2">
    <source>
        <dbReference type="SAM" id="Coils"/>
    </source>
</evidence>
<dbReference type="EMBL" id="FUXL01000014">
    <property type="protein sequence ID" value="SKA31557.1"/>
    <property type="molecule type" value="Genomic_DNA"/>
</dbReference>
<dbReference type="RefSeq" id="WP_078709654.1">
    <property type="nucleotide sequence ID" value="NZ_FUXL01000014.1"/>
</dbReference>
<dbReference type="OrthoDB" id="7422354at2"/>
<dbReference type="STRING" id="1365950.SAMN05428963_11426"/>
<dbReference type="Pfam" id="PF25989">
    <property type="entry name" value="YknX_C"/>
    <property type="match status" value="1"/>
</dbReference>
<gene>
    <name evidence="6" type="ORF">SAMN05428963_11426</name>
</gene>
<evidence type="ECO:0000313" key="6">
    <source>
        <dbReference type="EMBL" id="SKA31557.1"/>
    </source>
</evidence>
<dbReference type="Gene3D" id="2.40.420.20">
    <property type="match status" value="1"/>
</dbReference>
<reference evidence="6 7" key="1">
    <citation type="submission" date="2017-02" db="EMBL/GenBank/DDBJ databases">
        <authorList>
            <person name="Peterson S.W."/>
        </authorList>
    </citation>
    <scope>NUCLEOTIDE SEQUENCE [LARGE SCALE GENOMIC DNA]</scope>
    <source>
        <strain evidence="6 7">USBA 369</strain>
    </source>
</reference>
<keyword evidence="7" id="KW-1185">Reference proteome</keyword>
<dbReference type="InterPro" id="IPR006143">
    <property type="entry name" value="RND_pump_MFP"/>
</dbReference>
<evidence type="ECO:0000313" key="7">
    <source>
        <dbReference type="Proteomes" id="UP000190135"/>
    </source>
</evidence>
<dbReference type="Gene3D" id="2.40.30.170">
    <property type="match status" value="1"/>
</dbReference>
<name>A0A1T4STQ1_9HYPH</name>
<feature type="signal peptide" evidence="3">
    <location>
        <begin position="1"/>
        <end position="25"/>
    </location>
</feature>
<accession>A0A1T4STQ1</accession>
<evidence type="ECO:0000259" key="4">
    <source>
        <dbReference type="Pfam" id="PF25973"/>
    </source>
</evidence>
<feature type="domain" description="YknX-like C-terminal permuted SH3-like" evidence="5">
    <location>
        <begin position="290"/>
        <end position="359"/>
    </location>
</feature>
<dbReference type="AlphaFoldDB" id="A0A1T4STQ1"/>
<keyword evidence="3" id="KW-0732">Signal</keyword>
<proteinExistence type="inferred from homology"/>
<dbReference type="Pfam" id="PF25973">
    <property type="entry name" value="BSH_CzcB"/>
    <property type="match status" value="1"/>
</dbReference>
<dbReference type="GO" id="GO:1990281">
    <property type="term" value="C:efflux pump complex"/>
    <property type="evidence" value="ECO:0007669"/>
    <property type="project" value="TreeGrafter"/>
</dbReference>
<protein>
    <submittedName>
        <fullName evidence="6">RND family efflux transporter, MFP subunit</fullName>
    </submittedName>
</protein>
<keyword evidence="2" id="KW-0175">Coiled coil</keyword>
<dbReference type="PANTHER" id="PTHR30469:SF15">
    <property type="entry name" value="HLYD FAMILY OF SECRETION PROTEINS"/>
    <property type="match status" value="1"/>
</dbReference>
<feature type="coiled-coil region" evidence="2">
    <location>
        <begin position="99"/>
        <end position="133"/>
    </location>
</feature>
<dbReference type="SUPFAM" id="SSF111369">
    <property type="entry name" value="HlyD-like secretion proteins"/>
    <property type="match status" value="1"/>
</dbReference>
<dbReference type="Gene3D" id="2.40.50.100">
    <property type="match status" value="1"/>
</dbReference>
<dbReference type="PANTHER" id="PTHR30469">
    <property type="entry name" value="MULTIDRUG RESISTANCE PROTEIN MDTA"/>
    <property type="match status" value="1"/>
</dbReference>
<dbReference type="Gene3D" id="1.10.287.470">
    <property type="entry name" value="Helix hairpin bin"/>
    <property type="match status" value="1"/>
</dbReference>
<evidence type="ECO:0000256" key="1">
    <source>
        <dbReference type="ARBA" id="ARBA00009477"/>
    </source>
</evidence>
<feature type="domain" description="CzcB-like barrel-sandwich hybrid" evidence="4">
    <location>
        <begin position="76"/>
        <end position="207"/>
    </location>
</feature>
<feature type="chain" id="PRO_5012639943" evidence="3">
    <location>
        <begin position="26"/>
        <end position="366"/>
    </location>
</feature>
<dbReference type="Proteomes" id="UP000190135">
    <property type="component" value="Unassembled WGS sequence"/>
</dbReference>
<evidence type="ECO:0000259" key="5">
    <source>
        <dbReference type="Pfam" id="PF25989"/>
    </source>
</evidence>
<dbReference type="NCBIfam" id="TIGR01730">
    <property type="entry name" value="RND_mfp"/>
    <property type="match status" value="1"/>
</dbReference>
<organism evidence="6 7">
    <name type="scientific">Consotaella salsifontis</name>
    <dbReference type="NCBI Taxonomy" id="1365950"/>
    <lineage>
        <taxon>Bacteria</taxon>
        <taxon>Pseudomonadati</taxon>
        <taxon>Pseudomonadota</taxon>
        <taxon>Alphaproteobacteria</taxon>
        <taxon>Hyphomicrobiales</taxon>
        <taxon>Aurantimonadaceae</taxon>
        <taxon>Consotaella</taxon>
    </lineage>
</organism>